<feature type="transmembrane region" description="Helical" evidence="1">
    <location>
        <begin position="377"/>
        <end position="401"/>
    </location>
</feature>
<evidence type="ECO:0000313" key="3">
    <source>
        <dbReference type="Proteomes" id="UP000245921"/>
    </source>
</evidence>
<feature type="transmembrane region" description="Helical" evidence="1">
    <location>
        <begin position="340"/>
        <end position="365"/>
    </location>
</feature>
<feature type="transmembrane region" description="Helical" evidence="1">
    <location>
        <begin position="168"/>
        <end position="188"/>
    </location>
</feature>
<keyword evidence="1" id="KW-0472">Membrane</keyword>
<dbReference type="EMBL" id="QGGI01000001">
    <property type="protein sequence ID" value="PWJ96646.1"/>
    <property type="molecule type" value="Genomic_DNA"/>
</dbReference>
<evidence type="ECO:0000256" key="1">
    <source>
        <dbReference type="SAM" id="Phobius"/>
    </source>
</evidence>
<dbReference type="InterPro" id="IPR011701">
    <property type="entry name" value="MFS"/>
</dbReference>
<feature type="transmembrane region" description="Helical" evidence="1">
    <location>
        <begin position="279"/>
        <end position="300"/>
    </location>
</feature>
<feature type="transmembrane region" description="Helical" evidence="1">
    <location>
        <begin position="74"/>
        <end position="95"/>
    </location>
</feature>
<dbReference type="SUPFAM" id="SSF103473">
    <property type="entry name" value="MFS general substrate transporter"/>
    <property type="match status" value="1"/>
</dbReference>
<organism evidence="2 3">
    <name type="scientific">Oceanotoga teriensis</name>
    <dbReference type="NCBI Taxonomy" id="515440"/>
    <lineage>
        <taxon>Bacteria</taxon>
        <taxon>Thermotogati</taxon>
        <taxon>Thermotogota</taxon>
        <taxon>Thermotogae</taxon>
        <taxon>Petrotogales</taxon>
        <taxon>Petrotogaceae</taxon>
        <taxon>Oceanotoga</taxon>
    </lineage>
</organism>
<dbReference type="CDD" id="cd06174">
    <property type="entry name" value="MFS"/>
    <property type="match status" value="1"/>
</dbReference>
<dbReference type="Proteomes" id="UP000245921">
    <property type="component" value="Unassembled WGS sequence"/>
</dbReference>
<comment type="caution">
    <text evidence="2">The sequence shown here is derived from an EMBL/GenBank/DDBJ whole genome shotgun (WGS) entry which is preliminary data.</text>
</comment>
<keyword evidence="3" id="KW-1185">Reference proteome</keyword>
<feature type="transmembrane region" description="Helical" evidence="1">
    <location>
        <begin position="44"/>
        <end position="62"/>
    </location>
</feature>
<dbReference type="GO" id="GO:0022857">
    <property type="term" value="F:transmembrane transporter activity"/>
    <property type="evidence" value="ECO:0007669"/>
    <property type="project" value="InterPro"/>
</dbReference>
<dbReference type="PANTHER" id="PTHR23526">
    <property type="entry name" value="INTEGRAL MEMBRANE TRANSPORT PROTEIN-RELATED"/>
    <property type="match status" value="1"/>
</dbReference>
<feature type="transmembrane region" description="Helical" evidence="1">
    <location>
        <begin position="101"/>
        <end position="122"/>
    </location>
</feature>
<dbReference type="PANTHER" id="PTHR23526:SF2">
    <property type="entry name" value="MAJOR FACILITATOR SUPERFAMILY (MFS) PROFILE DOMAIN-CONTAINING PROTEIN"/>
    <property type="match status" value="1"/>
</dbReference>
<dbReference type="InterPro" id="IPR052528">
    <property type="entry name" value="Sugar_transport-like"/>
</dbReference>
<protein>
    <submittedName>
        <fullName evidence="2">Na+/melibiose symporter-like transporter</fullName>
    </submittedName>
</protein>
<proteinExistence type="predicted"/>
<name>A0AA45HJW9_9BACT</name>
<feature type="transmembrane region" description="Helical" evidence="1">
    <location>
        <begin position="21"/>
        <end position="38"/>
    </location>
</feature>
<accession>A0AA45HJW9</accession>
<evidence type="ECO:0000313" key="2">
    <source>
        <dbReference type="EMBL" id="PWJ96646.1"/>
    </source>
</evidence>
<dbReference type="RefSeq" id="WP_109603634.1">
    <property type="nucleotide sequence ID" value="NZ_QGGI01000001.1"/>
</dbReference>
<feature type="transmembrane region" description="Helical" evidence="1">
    <location>
        <begin position="216"/>
        <end position="236"/>
    </location>
</feature>
<dbReference type="Gene3D" id="1.20.1250.20">
    <property type="entry name" value="MFS general substrate transporter like domains"/>
    <property type="match status" value="2"/>
</dbReference>
<gene>
    <name evidence="2" type="ORF">C7380_101220</name>
</gene>
<keyword evidence="1" id="KW-0812">Transmembrane</keyword>
<dbReference type="Pfam" id="PF07690">
    <property type="entry name" value="MFS_1"/>
    <property type="match status" value="1"/>
</dbReference>
<dbReference type="AlphaFoldDB" id="A0AA45HJW9"/>
<feature type="transmembrane region" description="Helical" evidence="1">
    <location>
        <begin position="143"/>
        <end position="162"/>
    </location>
</feature>
<feature type="transmembrane region" description="Helical" evidence="1">
    <location>
        <begin position="306"/>
        <end position="328"/>
    </location>
</feature>
<dbReference type="InterPro" id="IPR036259">
    <property type="entry name" value="MFS_trans_sf"/>
</dbReference>
<reference evidence="2 3" key="1">
    <citation type="submission" date="2018-05" db="EMBL/GenBank/DDBJ databases">
        <title>Genomic Encyclopedia of Type Strains, Phase IV (KMG-IV): sequencing the most valuable type-strain genomes for metagenomic binning, comparative biology and taxonomic classification.</title>
        <authorList>
            <person name="Goeker M."/>
        </authorList>
    </citation>
    <scope>NUCLEOTIDE SEQUENCE [LARGE SCALE GENOMIC DNA]</scope>
    <source>
        <strain evidence="2 3">DSM 24906</strain>
    </source>
</reference>
<keyword evidence="1" id="KW-1133">Transmembrane helix</keyword>
<feature type="transmembrane region" description="Helical" evidence="1">
    <location>
        <begin position="248"/>
        <end position="267"/>
    </location>
</feature>
<sequence length="444" mass="51092">MTKLTSTMKYSIAEGSVYNSFFIATQGFIITSIALFFGSNPLEISLISSFPVIAQLFQIFTKKILKKFRSRKKSLMFFAFLSRTVFLILPVLIFLDFKNKYILVAVFSIFSFFGTFVGNIWTSSMRDIIKFEDRGKYFGFRNIFSSISGIVMLFVYSQLLNLKDTGKSMLFITLIMSFFSIFSVYLLYKHNIPESDIKALDVKLGKTFKDSQFKRFLKFIMVWTFAVEFTRPYFSYYEITILNVNYEFLGHMSMLTSILSIFLYMLYGNMIDEFGNKNILSLGMTISTISTLLFFLMRVYNYKSIILMDSIFSAFAWSAINLAILNLLLEIAKDPVENYVAAYSIASGFAAICASLAGGFLGNFLKGKVFYIFDESYYGIQLIFIIGFILRIYSILLLSNVKAFEKPLKYKGIVISNSISFRRRDVNLGIYTKILSIFKTNKEK</sequence>